<dbReference type="RefSeq" id="WP_054691003.1">
    <property type="nucleotide sequence ID" value="NZ_AYZI01000004.1"/>
</dbReference>
<name>A0A0R2CIW8_9LACO</name>
<dbReference type="PATRIC" id="fig|1423745.4.peg.778"/>
<dbReference type="STRING" id="1423745.GCA_001311215_01851"/>
<gene>
    <name evidence="1" type="ORF">FC87_GL000729</name>
</gene>
<accession>A0A0R2CIW8</accession>
<protein>
    <submittedName>
        <fullName evidence="1">Uncharacterized protein</fullName>
    </submittedName>
</protein>
<reference evidence="1 2" key="1">
    <citation type="journal article" date="2015" name="Genome Announc.">
        <title>Expanding the biotechnology potential of lactobacilli through comparative genomics of 213 strains and associated genera.</title>
        <authorList>
            <person name="Sun Z."/>
            <person name="Harris H.M."/>
            <person name="McCann A."/>
            <person name="Guo C."/>
            <person name="Argimon S."/>
            <person name="Zhang W."/>
            <person name="Yang X."/>
            <person name="Jeffery I.B."/>
            <person name="Cooney J.C."/>
            <person name="Kagawa T.F."/>
            <person name="Liu W."/>
            <person name="Song Y."/>
            <person name="Salvetti E."/>
            <person name="Wrobel A."/>
            <person name="Rasinkangas P."/>
            <person name="Parkhill J."/>
            <person name="Rea M.C."/>
            <person name="O'Sullivan O."/>
            <person name="Ritari J."/>
            <person name="Douillard F.P."/>
            <person name="Paul Ross R."/>
            <person name="Yang R."/>
            <person name="Briner A.E."/>
            <person name="Felis G.E."/>
            <person name="de Vos W.M."/>
            <person name="Barrangou R."/>
            <person name="Klaenhammer T.R."/>
            <person name="Caufield P.W."/>
            <person name="Cui Y."/>
            <person name="Zhang H."/>
            <person name="O'Toole P.W."/>
        </authorList>
    </citation>
    <scope>NUCLEOTIDE SEQUENCE [LARGE SCALE GENOMIC DNA]</scope>
    <source>
        <strain evidence="1 2">DSM 22689</strain>
    </source>
</reference>
<comment type="caution">
    <text evidence="1">The sequence shown here is derived from an EMBL/GenBank/DDBJ whole genome shotgun (WGS) entry which is preliminary data.</text>
</comment>
<dbReference type="EMBL" id="AYZI01000004">
    <property type="protein sequence ID" value="KRM91597.1"/>
    <property type="molecule type" value="Genomic_DNA"/>
</dbReference>
<organism evidence="1 2">
    <name type="scientific">Fructilactobacillus florum DSM 22689 = JCM 16035</name>
    <dbReference type="NCBI Taxonomy" id="1423745"/>
    <lineage>
        <taxon>Bacteria</taxon>
        <taxon>Bacillati</taxon>
        <taxon>Bacillota</taxon>
        <taxon>Bacilli</taxon>
        <taxon>Lactobacillales</taxon>
        <taxon>Lactobacillaceae</taxon>
        <taxon>Fructilactobacillus</taxon>
    </lineage>
</organism>
<sequence length="364" mass="39758">MSVIIKRPTNVHLTVSIQQVVKGVGKPAIAILTKGTSTKAKIYSTIDDLSQDYNESTDVFETAKAAFEVPGFNESVEVLQYGSTAALQAPTQSSDNGNVSTSDSNTTALTPVSQIVADHLFDGFNYLVPDKTVPETDLEDLSDFLYDNQRVVLYAQLNSVADLQKLSTHVQSYQKDDKEKQGNTGAIVETSDRKPAVQIVAYASINAPTDLGHVGNLSQMVPDDDLTQSDYEAIDSANGSVVVNKADWAMSNSGKALKGNYIDQFVHVQMVTDEIKRVIQNYLNSQKFPAYDESTVSMIEKLIDGVSKEYTANGILVDPIVVTSTPINQVPDRLVEDREFSKFGFNFKIANDVQDINANVNVIV</sequence>
<proteinExistence type="predicted"/>
<evidence type="ECO:0000313" key="1">
    <source>
        <dbReference type="EMBL" id="KRM91597.1"/>
    </source>
</evidence>
<dbReference type="AlphaFoldDB" id="A0A0R2CIW8"/>
<evidence type="ECO:0000313" key="2">
    <source>
        <dbReference type="Proteomes" id="UP000051586"/>
    </source>
</evidence>
<dbReference type="Proteomes" id="UP000051586">
    <property type="component" value="Unassembled WGS sequence"/>
</dbReference>